<keyword evidence="1" id="KW-0732">Signal</keyword>
<dbReference type="EMBL" id="WHUT02000017">
    <property type="protein sequence ID" value="NUB46601.1"/>
    <property type="molecule type" value="Genomic_DNA"/>
</dbReference>
<comment type="caution">
    <text evidence="2">The sequence shown here is derived from an EMBL/GenBank/DDBJ whole genome shotgun (WGS) entry which is preliminary data.</text>
</comment>
<dbReference type="AlphaFoldDB" id="A0A8X8H3D9"/>
<evidence type="ECO:0000256" key="1">
    <source>
        <dbReference type="SAM" id="SignalP"/>
    </source>
</evidence>
<accession>A0A8X8H3D9</accession>
<name>A0A8X8H3D9_9RHOB</name>
<sequence>MIRAMQVLALLMAVCGGAARAEVVFVNAAFEEVGNGWLFGSRNDSSCWIALPWHVVGTMDTTTAPAFAFRDQSGRSGETAQPIRVSAVPGALQAAGMVDDLAFARVVAGRAEGDCNSRLGLPGQSYVDALARSRALNVIHVQEGATVTFAVDRFRSTTDEAQGSRFLVRPLNPADRTFFRGGLSGSIVFLDWEGNPLPAAMILEVRKDEGDASVLRFDLVRAAFELIEAAQNSRSPEPLDQPGQIRFEILHLLAVPLEASALLSEIAPGGCWQVTPPPGKRVVEVVLQIKDNVQVSAIRLRADPACGPATALTIEMNRGDGWTTLNNRCMVGASASICRVGAKGPLKLRFRAVPAQGVVGLSEIYLQ</sequence>
<dbReference type="Proteomes" id="UP000484076">
    <property type="component" value="Unassembled WGS sequence"/>
</dbReference>
<reference evidence="2" key="1">
    <citation type="submission" date="2020-05" db="EMBL/GenBank/DDBJ databases">
        <title>Fertoebacter nigrum gen. nov., sp. nov., a new member of the family Rhodobacteraceae.</title>
        <authorList>
            <person name="Szuroczki S."/>
            <person name="Abbaszade G."/>
            <person name="Buni D."/>
            <person name="Schumann P."/>
            <person name="Toth E."/>
        </authorList>
    </citation>
    <scope>NUCLEOTIDE SEQUENCE</scope>
    <source>
        <strain evidence="2">RG-N-1a</strain>
    </source>
</reference>
<gene>
    <name evidence="2" type="ORF">GEU84_019595</name>
</gene>
<evidence type="ECO:0008006" key="4">
    <source>
        <dbReference type="Google" id="ProtNLM"/>
    </source>
</evidence>
<feature type="chain" id="PRO_5036464310" description="DUF2259 domain-containing protein" evidence="1">
    <location>
        <begin position="22"/>
        <end position="367"/>
    </location>
</feature>
<proteinExistence type="predicted"/>
<dbReference type="RefSeq" id="WP_152828618.1">
    <property type="nucleotide sequence ID" value="NZ_WHUT02000017.1"/>
</dbReference>
<feature type="signal peptide" evidence="1">
    <location>
        <begin position="1"/>
        <end position="21"/>
    </location>
</feature>
<keyword evidence="3" id="KW-1185">Reference proteome</keyword>
<evidence type="ECO:0000313" key="2">
    <source>
        <dbReference type="EMBL" id="NUB46601.1"/>
    </source>
</evidence>
<organism evidence="2 3">
    <name type="scientific">Fertoeibacter niger</name>
    <dbReference type="NCBI Taxonomy" id="2656921"/>
    <lineage>
        <taxon>Bacteria</taxon>
        <taxon>Pseudomonadati</taxon>
        <taxon>Pseudomonadota</taxon>
        <taxon>Alphaproteobacteria</taxon>
        <taxon>Rhodobacterales</taxon>
        <taxon>Paracoccaceae</taxon>
        <taxon>Fertoeibacter</taxon>
    </lineage>
</organism>
<evidence type="ECO:0000313" key="3">
    <source>
        <dbReference type="Proteomes" id="UP000484076"/>
    </source>
</evidence>
<protein>
    <recommendedName>
        <fullName evidence="4">DUF2259 domain-containing protein</fullName>
    </recommendedName>
</protein>